<evidence type="ECO:0000256" key="1">
    <source>
        <dbReference type="SAM" id="MobiDB-lite"/>
    </source>
</evidence>
<feature type="compositionally biased region" description="Acidic residues" evidence="1">
    <location>
        <begin position="269"/>
        <end position="279"/>
    </location>
</feature>
<keyword evidence="3" id="KW-1185">Reference proteome</keyword>
<feature type="compositionally biased region" description="Low complexity" evidence="1">
    <location>
        <begin position="93"/>
        <end position="102"/>
    </location>
</feature>
<feature type="region of interest" description="Disordered" evidence="1">
    <location>
        <begin position="1"/>
        <end position="22"/>
    </location>
</feature>
<feature type="compositionally biased region" description="Low complexity" evidence="1">
    <location>
        <begin position="457"/>
        <end position="467"/>
    </location>
</feature>
<feature type="compositionally biased region" description="Basic residues" evidence="1">
    <location>
        <begin position="246"/>
        <end position="257"/>
    </location>
</feature>
<feature type="region of interest" description="Disordered" evidence="1">
    <location>
        <begin position="387"/>
        <end position="415"/>
    </location>
</feature>
<feature type="compositionally biased region" description="Polar residues" evidence="1">
    <location>
        <begin position="288"/>
        <end position="297"/>
    </location>
</feature>
<feature type="region of interest" description="Disordered" evidence="1">
    <location>
        <begin position="238"/>
        <end position="297"/>
    </location>
</feature>
<accession>A0AAD1U1R7</accession>
<gene>
    <name evidence="2" type="ORF">ECRASSUSDP1_LOCUS1634</name>
</gene>
<comment type="caution">
    <text evidence="2">The sequence shown here is derived from an EMBL/GenBank/DDBJ whole genome shotgun (WGS) entry which is preliminary data.</text>
</comment>
<feature type="region of interest" description="Disordered" evidence="1">
    <location>
        <begin position="51"/>
        <end position="105"/>
    </location>
</feature>
<evidence type="ECO:0000313" key="3">
    <source>
        <dbReference type="Proteomes" id="UP001295684"/>
    </source>
</evidence>
<name>A0AAD1U1R7_EUPCR</name>
<evidence type="ECO:0008006" key="4">
    <source>
        <dbReference type="Google" id="ProtNLM"/>
    </source>
</evidence>
<dbReference type="AlphaFoldDB" id="A0AAD1U1R7"/>
<dbReference type="InterPro" id="IPR010736">
    <property type="entry name" value="SHIPPO-rpt"/>
</dbReference>
<sequence length="607" mass="68269">MAFVFKRGRDDINRSSNPNVGPGTYLGLLEASTDASNAPFMFNAQRKFEQKNNITPGPGAYSNKSGFDAPPDSQKLDVFKSPTQGFNSKSKKMVNSSSKNNVPGPGSYDFELSTLKKSPPRVDKKQNFNLLHMRSNPSIPSHDSIFGYEEADRGFLIQQPNPGKVYKGEKDDTIGPGQYEIPNNFSKKKVKGIKWDKYTSKRELHNNKNRTNGDFITPSDYNIFPIYKLKNSSVFGSKVPRMPDMKKKKRKIHRKRPALSAPRNPNALEDMDSDDDDDIPGPGHYHNGGTTSDFTIQPYTGRNQYFGSTVERFVPKKDHTIGPGQYNAHKDFNFAKARKDRNANHKAPVSTRARFKDMYTSDVPGPGQYNLAKDEIAKKPWGRKGVFGTTSGLDKPKEKTAGQQVPGPGSYKPEESVKMLSSKDSNIKRASSMFLSKTVREPNKVKKYEEPGPQLQSSASAMHGSSSQPTFSAMNNQMVQQKYIEHLDMEKYSMAENIRRKVEGGMGNPLLASLKSKMKIVAPFNSKSKRFKPPKLKEHEEFLGPGYYEFKSFVEGSNNKNNFASPTYHREEPRSLKEKALMPGPGMYHRDGDADWNKRTFNITFAE</sequence>
<proteinExistence type="predicted"/>
<reference evidence="2" key="1">
    <citation type="submission" date="2023-07" db="EMBL/GenBank/DDBJ databases">
        <authorList>
            <consortium name="AG Swart"/>
            <person name="Singh M."/>
            <person name="Singh A."/>
            <person name="Seah K."/>
            <person name="Emmerich C."/>
        </authorList>
    </citation>
    <scope>NUCLEOTIDE SEQUENCE</scope>
    <source>
        <strain evidence="2">DP1</strain>
    </source>
</reference>
<organism evidence="2 3">
    <name type="scientific">Euplotes crassus</name>
    <dbReference type="NCBI Taxonomy" id="5936"/>
    <lineage>
        <taxon>Eukaryota</taxon>
        <taxon>Sar</taxon>
        <taxon>Alveolata</taxon>
        <taxon>Ciliophora</taxon>
        <taxon>Intramacronucleata</taxon>
        <taxon>Spirotrichea</taxon>
        <taxon>Hypotrichia</taxon>
        <taxon>Euplotida</taxon>
        <taxon>Euplotidae</taxon>
        <taxon>Moneuplotes</taxon>
    </lineage>
</organism>
<dbReference type="PANTHER" id="PTHR21580">
    <property type="entry name" value="SHIPPO-1-RELATED"/>
    <property type="match status" value="1"/>
</dbReference>
<dbReference type="Proteomes" id="UP001295684">
    <property type="component" value="Unassembled WGS sequence"/>
</dbReference>
<feature type="region of interest" description="Disordered" evidence="1">
    <location>
        <begin position="447"/>
        <end position="469"/>
    </location>
</feature>
<dbReference type="EMBL" id="CAMPGE010001541">
    <property type="protein sequence ID" value="CAI2360333.1"/>
    <property type="molecule type" value="Genomic_DNA"/>
</dbReference>
<dbReference type="InterPro" id="IPR051291">
    <property type="entry name" value="CIMAP"/>
</dbReference>
<dbReference type="Pfam" id="PF07004">
    <property type="entry name" value="SHIPPO-rpt"/>
    <property type="match status" value="5"/>
</dbReference>
<evidence type="ECO:0000313" key="2">
    <source>
        <dbReference type="EMBL" id="CAI2360333.1"/>
    </source>
</evidence>
<protein>
    <recommendedName>
        <fullName evidence="4">Sperm-tail PG-rich repeat-containing protein 2</fullName>
    </recommendedName>
</protein>